<proteinExistence type="predicted"/>
<reference evidence="1" key="1">
    <citation type="journal article" date="2021" name="Proc. Natl. Acad. Sci. U.S.A.">
        <title>A Catalog of Tens of Thousands of Viruses from Human Metagenomes Reveals Hidden Associations with Chronic Diseases.</title>
        <authorList>
            <person name="Tisza M.J."/>
            <person name="Buck C.B."/>
        </authorList>
    </citation>
    <scope>NUCLEOTIDE SEQUENCE</scope>
    <source>
        <strain evidence="1">CtBLh2</strain>
    </source>
</reference>
<dbReference type="EMBL" id="BK032514">
    <property type="protein sequence ID" value="DAF45439.1"/>
    <property type="molecule type" value="Genomic_DNA"/>
</dbReference>
<accession>A0A8S5S416</accession>
<organism evidence="1">
    <name type="scientific">Siphoviridae sp. ctBLh2</name>
    <dbReference type="NCBI Taxonomy" id="2827803"/>
    <lineage>
        <taxon>Viruses</taxon>
        <taxon>Duplodnaviria</taxon>
        <taxon>Heunggongvirae</taxon>
        <taxon>Uroviricota</taxon>
        <taxon>Caudoviricetes</taxon>
    </lineage>
</organism>
<protein>
    <submittedName>
        <fullName evidence="1">Uncharacterized protein</fullName>
    </submittedName>
</protein>
<evidence type="ECO:0000313" key="1">
    <source>
        <dbReference type="EMBL" id="DAF45439.1"/>
    </source>
</evidence>
<name>A0A8S5S416_9CAUD</name>
<sequence length="785" mass="86835">MELTIDGKVCDLGSIRIAVPGYDAARLSDPEACRTGRRLECRIPATPRNDRLLGSPLDPHAAVRFNDEPHEAAVTAQGAVLLTGRVRLLSSSEEEYTIEIRDGGAGWAENTARRMFNTLGIDYAGHLTPTEICAGWRDASPVKFFPIHRDEYPRRNGSSDLMPAERILSPDDYHPFLRIAPLVERMFHEAGYALRSRFFENDFFRSLYMSGAYASHDTTAAAGRMGFQARRRGDTQAEANEAGKVDANPASVLHSVGNIVDTATPQSPDAEGKPIDGLYNNGGCFGTDDDGRIRFSPPTETTVGFEFFLRYTTGHRIASRTRLEGFDTIYLGPGSEVAFTLANRYEDRRGAVTPGYAYRAVVFDHREGAQYRLTGRIDGTPDTVWGTFDTRSAAVTAPPGDFADERLDVLGSDGWKPYDGDWALYAGYVGEEGETTVEIRVRTASERVSPAQPRYFDQIYFAGAAPGTPITVHRECSLRPLFLPGPGFGSSLSFTDVAQVEIRQIELLEALAHLFNLRFYSEEGRKVVWVEPEEEFLGAGPEADWSDRTDFSQPVEVEDLALELHEERTWCYREGDGAVRRADAETGETLGSWSVRIDSQAALVGPETRRNPLFAPSLCSAGHYLNAPSALILQVGDRDDAEQGQEVTPRIVRYAGMHPLPEGERWGYPSGEAAYPLAAFLFDGDSDGEPFTLGFEDRGEARGLHRYYDRQVRREATRERISLALRIDPDEFAALLAPGSGAPDIRSVFRIDTGRGIVRATLRSIGEYDPEAASVRCTFDRLCEE</sequence>